<evidence type="ECO:0000256" key="2">
    <source>
        <dbReference type="SAM" id="Phobius"/>
    </source>
</evidence>
<dbReference type="Pfam" id="PF01841">
    <property type="entry name" value="Transglut_core"/>
    <property type="match status" value="1"/>
</dbReference>
<feature type="compositionally biased region" description="Polar residues" evidence="1">
    <location>
        <begin position="564"/>
        <end position="578"/>
    </location>
</feature>
<feature type="region of interest" description="Disordered" evidence="1">
    <location>
        <begin position="554"/>
        <end position="589"/>
    </location>
</feature>
<dbReference type="PANTHER" id="PTHR42736">
    <property type="entry name" value="PROTEIN-GLUTAMINE GAMMA-GLUTAMYLTRANSFERASE"/>
    <property type="match status" value="1"/>
</dbReference>
<feature type="domain" description="Transglutaminase-like" evidence="3">
    <location>
        <begin position="488"/>
        <end position="557"/>
    </location>
</feature>
<evidence type="ECO:0000313" key="5">
    <source>
        <dbReference type="Proteomes" id="UP000325243"/>
    </source>
</evidence>
<dbReference type="SUPFAM" id="SSF54001">
    <property type="entry name" value="Cysteine proteinases"/>
    <property type="match status" value="1"/>
</dbReference>
<dbReference type="InterPro" id="IPR052901">
    <property type="entry name" value="Bact_TGase-like"/>
</dbReference>
<dbReference type="Proteomes" id="UP000325243">
    <property type="component" value="Unassembled WGS sequence"/>
</dbReference>
<organism evidence="4 5">
    <name type="scientific">Agromyces mariniharenae</name>
    <dbReference type="NCBI Taxonomy" id="2604423"/>
    <lineage>
        <taxon>Bacteria</taxon>
        <taxon>Bacillati</taxon>
        <taxon>Actinomycetota</taxon>
        <taxon>Actinomycetes</taxon>
        <taxon>Micrococcales</taxon>
        <taxon>Microbacteriaceae</taxon>
        <taxon>Agromyces</taxon>
    </lineage>
</organism>
<evidence type="ECO:0000313" key="4">
    <source>
        <dbReference type="EMBL" id="TYL50592.1"/>
    </source>
</evidence>
<keyword evidence="2" id="KW-0472">Membrane</keyword>
<reference evidence="4 5" key="1">
    <citation type="submission" date="2019-08" db="EMBL/GenBank/DDBJ databases">
        <authorList>
            <person name="Hu J."/>
        </authorList>
    </citation>
    <scope>NUCLEOTIDE SEQUENCE [LARGE SCALE GENOMIC DNA]</scope>
    <source>
        <strain evidence="4 5">NEAU-184</strain>
    </source>
</reference>
<dbReference type="RefSeq" id="WP_148734693.1">
    <property type="nucleotide sequence ID" value="NZ_VSSB01000002.1"/>
</dbReference>
<feature type="transmembrane region" description="Helical" evidence="2">
    <location>
        <begin position="33"/>
        <end position="52"/>
    </location>
</feature>
<dbReference type="Gene3D" id="3.10.620.30">
    <property type="match status" value="1"/>
</dbReference>
<keyword evidence="2" id="KW-1133">Transmembrane helix</keyword>
<dbReference type="InterPro" id="IPR002931">
    <property type="entry name" value="Transglutaminase-like"/>
</dbReference>
<dbReference type="AlphaFoldDB" id="A0A5S4UVM0"/>
<keyword evidence="5" id="KW-1185">Reference proteome</keyword>
<feature type="transmembrane region" description="Helical" evidence="2">
    <location>
        <begin position="152"/>
        <end position="171"/>
    </location>
</feature>
<feature type="transmembrane region" description="Helical" evidence="2">
    <location>
        <begin position="217"/>
        <end position="239"/>
    </location>
</feature>
<feature type="transmembrane region" description="Helical" evidence="2">
    <location>
        <begin position="613"/>
        <end position="638"/>
    </location>
</feature>
<name>A0A5S4UVM0_9MICO</name>
<gene>
    <name evidence="4" type="ORF">FYC51_15545</name>
</gene>
<evidence type="ECO:0000259" key="3">
    <source>
        <dbReference type="SMART" id="SM00460"/>
    </source>
</evidence>
<feature type="transmembrane region" description="Helical" evidence="2">
    <location>
        <begin position="177"/>
        <end position="196"/>
    </location>
</feature>
<sequence>MTRLPRTAVTDILALSLLSLLGIAGYETAFGGLNFLVAAVAGLVVGTLAAVAGAAWRFGVVPTVLLAMAGYLLVGTPVTMPDAALFAVLPSLEGLTGLVIGPVYGWADIVTIGTPVEAPYYVAVVPYFAAWLVALVGTLLATRWLPRRRTALRASVLLIGPVVLYLSGVLLGTDEAYLAAVRGVAFAVVALVWLAWRRGATVESSGDGAARLRRQKVAGTSAVVAGAIAIGAVAGIALAPVSPDRFVLREEVVPPFDPLEFPSPLAGFRHYTKDLAEAPLFEVTGLEPGDVVRLATMDAYTGRLWNVAGPDDVGPDGGGYAIVGATLPEPLLATLGSERHVQVRVEGYGDVWLPTVGYGETLALQDRGTSDRAGDLRYNPAAGTAVLTSGLAEGAAYELDTRMQVEPETDELLEVPVATLAMPAVQNVPDVVAAKADEYVGDATTPIEQLRAIETGLKTNGFLSHGLASDTVPSRAGHGADRIIELFTRTQMVGDEEQYASAMALMARHLGYPARVVMGFAPEVREGEAVEVLGGDVTAWVEVPFEGVGWVSFRPTPDQVDVPQEQTPKPKSEPQPQVRQPPRSEDEEEQLLTTVEIDDSDDDRDRPFALPGWVWVTFASVGIPLAIVLLPMLVVALVKGDRRRRRRSGANDRRAAGAWEELVDRYAELGFEPPVQGTRLQAARALERQVDEQGLGSALPSTVGVGRADAATRAPAAAPVRLATLAATIDRDVFGGADVSDAVVDDRWTAADASTDAVARAAGRLRRLVSRYRLHRRR</sequence>
<feature type="transmembrane region" description="Helical" evidence="2">
    <location>
        <begin position="83"/>
        <end position="106"/>
    </location>
</feature>
<feature type="transmembrane region" description="Helical" evidence="2">
    <location>
        <begin position="58"/>
        <end position="76"/>
    </location>
</feature>
<dbReference type="InterPro" id="IPR038765">
    <property type="entry name" value="Papain-like_cys_pep_sf"/>
</dbReference>
<dbReference type="SMART" id="SM00460">
    <property type="entry name" value="TGc"/>
    <property type="match status" value="1"/>
</dbReference>
<keyword evidence="2" id="KW-0812">Transmembrane</keyword>
<evidence type="ECO:0000256" key="1">
    <source>
        <dbReference type="SAM" id="MobiDB-lite"/>
    </source>
</evidence>
<dbReference type="PANTHER" id="PTHR42736:SF1">
    <property type="entry name" value="PROTEIN-GLUTAMINE GAMMA-GLUTAMYLTRANSFERASE"/>
    <property type="match status" value="1"/>
</dbReference>
<proteinExistence type="predicted"/>
<protein>
    <submittedName>
        <fullName evidence="4">Transglutaminase domain-containing protein</fullName>
    </submittedName>
</protein>
<comment type="caution">
    <text evidence="4">The sequence shown here is derived from an EMBL/GenBank/DDBJ whole genome shotgun (WGS) entry which is preliminary data.</text>
</comment>
<feature type="transmembrane region" description="Helical" evidence="2">
    <location>
        <begin position="118"/>
        <end position="140"/>
    </location>
</feature>
<accession>A0A5S4UVM0</accession>
<dbReference type="EMBL" id="VSSB01000002">
    <property type="protein sequence ID" value="TYL50592.1"/>
    <property type="molecule type" value="Genomic_DNA"/>
</dbReference>